<evidence type="ECO:0000256" key="1">
    <source>
        <dbReference type="SAM" id="MobiDB-lite"/>
    </source>
</evidence>
<evidence type="ECO:0000313" key="2">
    <source>
        <dbReference type="EMBL" id="KAK9936379.1"/>
    </source>
</evidence>
<dbReference type="AlphaFoldDB" id="A0AAW1XIE9"/>
<name>A0AAW1XIE9_RUBAR</name>
<comment type="caution">
    <text evidence="2">The sequence shown here is derived from an EMBL/GenBank/DDBJ whole genome shotgun (WGS) entry which is preliminary data.</text>
</comment>
<dbReference type="EMBL" id="JBEDUW010000003">
    <property type="protein sequence ID" value="KAK9936379.1"/>
    <property type="molecule type" value="Genomic_DNA"/>
</dbReference>
<evidence type="ECO:0000313" key="3">
    <source>
        <dbReference type="Proteomes" id="UP001457282"/>
    </source>
</evidence>
<gene>
    <name evidence="2" type="ORF">M0R45_013225</name>
</gene>
<protein>
    <recommendedName>
        <fullName evidence="4">MHC class I antigen</fullName>
    </recommendedName>
</protein>
<proteinExistence type="predicted"/>
<sequence length="73" mass="7605">MAVVVVLAGGTMVAGLGASGSRRRRQSLEIRLGLCEIDGVGGDLSRGDVSGRARDRARGKEHGGESKIRGWAE</sequence>
<dbReference type="Proteomes" id="UP001457282">
    <property type="component" value="Unassembled WGS sequence"/>
</dbReference>
<feature type="region of interest" description="Disordered" evidence="1">
    <location>
        <begin position="46"/>
        <end position="73"/>
    </location>
</feature>
<evidence type="ECO:0008006" key="4">
    <source>
        <dbReference type="Google" id="ProtNLM"/>
    </source>
</evidence>
<keyword evidence="3" id="KW-1185">Reference proteome</keyword>
<organism evidence="2 3">
    <name type="scientific">Rubus argutus</name>
    <name type="common">Southern blackberry</name>
    <dbReference type="NCBI Taxonomy" id="59490"/>
    <lineage>
        <taxon>Eukaryota</taxon>
        <taxon>Viridiplantae</taxon>
        <taxon>Streptophyta</taxon>
        <taxon>Embryophyta</taxon>
        <taxon>Tracheophyta</taxon>
        <taxon>Spermatophyta</taxon>
        <taxon>Magnoliopsida</taxon>
        <taxon>eudicotyledons</taxon>
        <taxon>Gunneridae</taxon>
        <taxon>Pentapetalae</taxon>
        <taxon>rosids</taxon>
        <taxon>fabids</taxon>
        <taxon>Rosales</taxon>
        <taxon>Rosaceae</taxon>
        <taxon>Rosoideae</taxon>
        <taxon>Rosoideae incertae sedis</taxon>
        <taxon>Rubus</taxon>
    </lineage>
</organism>
<accession>A0AAW1XIE9</accession>
<reference evidence="2 3" key="1">
    <citation type="journal article" date="2023" name="G3 (Bethesda)">
        <title>A chromosome-length genome assembly and annotation of blackberry (Rubus argutus, cv. 'Hillquist').</title>
        <authorList>
            <person name="Bruna T."/>
            <person name="Aryal R."/>
            <person name="Dudchenko O."/>
            <person name="Sargent D.J."/>
            <person name="Mead D."/>
            <person name="Buti M."/>
            <person name="Cavallini A."/>
            <person name="Hytonen T."/>
            <person name="Andres J."/>
            <person name="Pham M."/>
            <person name="Weisz D."/>
            <person name="Mascagni F."/>
            <person name="Usai G."/>
            <person name="Natali L."/>
            <person name="Bassil N."/>
            <person name="Fernandez G.E."/>
            <person name="Lomsadze A."/>
            <person name="Armour M."/>
            <person name="Olukolu B."/>
            <person name="Poorten T."/>
            <person name="Britton C."/>
            <person name="Davik J."/>
            <person name="Ashrafi H."/>
            <person name="Aiden E.L."/>
            <person name="Borodovsky M."/>
            <person name="Worthington M."/>
        </authorList>
    </citation>
    <scope>NUCLEOTIDE SEQUENCE [LARGE SCALE GENOMIC DNA]</scope>
    <source>
        <strain evidence="2">PI 553951</strain>
    </source>
</reference>